<dbReference type="AlphaFoldDB" id="A0A4C2EP38"/>
<dbReference type="Proteomes" id="UP000304382">
    <property type="component" value="Unassembled WGS sequence"/>
</dbReference>
<keyword evidence="2" id="KW-1185">Reference proteome</keyword>
<comment type="caution">
    <text evidence="1">The sequence shown here is derived from an EMBL/GenBank/DDBJ whole genome shotgun (WGS) entry which is preliminary data.</text>
</comment>
<gene>
    <name evidence="1" type="ORF">Harman_40610</name>
</gene>
<proteinExistence type="predicted"/>
<evidence type="ECO:0000313" key="1">
    <source>
        <dbReference type="EMBL" id="GCF16126.1"/>
    </source>
</evidence>
<protein>
    <submittedName>
        <fullName evidence="1">Uncharacterized protein</fullName>
    </submittedName>
</protein>
<name>A0A4C2EP38_9EURY</name>
<dbReference type="EMBL" id="BIXZ01000017">
    <property type="protein sequence ID" value="GCF16126.1"/>
    <property type="molecule type" value="Genomic_DNA"/>
</dbReference>
<accession>A0A4C2EP38</accession>
<organism evidence="1 2">
    <name type="scientific">Haloarcula mannanilytica</name>
    <dbReference type="NCBI Taxonomy" id="2509225"/>
    <lineage>
        <taxon>Archaea</taxon>
        <taxon>Methanobacteriati</taxon>
        <taxon>Methanobacteriota</taxon>
        <taxon>Stenosarchaea group</taxon>
        <taxon>Halobacteria</taxon>
        <taxon>Halobacteriales</taxon>
        <taxon>Haloarculaceae</taxon>
        <taxon>Haloarcula</taxon>
    </lineage>
</organism>
<evidence type="ECO:0000313" key="2">
    <source>
        <dbReference type="Proteomes" id="UP000304382"/>
    </source>
</evidence>
<reference evidence="1 2" key="1">
    <citation type="submission" date="2019-02" db="EMBL/GenBank/DDBJ databases">
        <title>Haloarcula mannanilyticum sp. nov., a mannan degrading haloarchaeon isolated from commercial salt.</title>
        <authorList>
            <person name="Enomoto S."/>
            <person name="Shimane Y."/>
            <person name="Kamekura M."/>
            <person name="Ito T."/>
            <person name="Moriya O."/>
            <person name="Ihara K."/>
            <person name="Takahashi-Ando N."/>
            <person name="Fukushima Y."/>
            <person name="Yoshida Y."/>
            <person name="Usama R."/>
            <person name="Takai K."/>
            <person name="Minegishi H."/>
        </authorList>
    </citation>
    <scope>NUCLEOTIDE SEQUENCE [LARGE SCALE GENOMIC DNA]</scope>
    <source>
        <strain evidence="1 2">MD130-1</strain>
    </source>
</reference>
<sequence>MNIRPLLTVFLIISAGSVASVFLFPTLSHLSDPPDVTISDTPTIDPSVPAPYQGTKAEPTTVIQVDGAGDRFPIQIWNDSPTNRTVAVELIHNQSHSSLVTQTETLPPNGTVRLEIRSPGYLLKVTDEATQTTGTYPVTTAHFDCNSRFAEVRIDGNGNIDSQTVSTSMGC</sequence>